<gene>
    <name evidence="1" type="ORF">BGZ99_000297</name>
</gene>
<organism evidence="1 2">
    <name type="scientific">Dissophora globulifera</name>
    <dbReference type="NCBI Taxonomy" id="979702"/>
    <lineage>
        <taxon>Eukaryota</taxon>
        <taxon>Fungi</taxon>
        <taxon>Fungi incertae sedis</taxon>
        <taxon>Mucoromycota</taxon>
        <taxon>Mortierellomycotina</taxon>
        <taxon>Mortierellomycetes</taxon>
        <taxon>Mortierellales</taxon>
        <taxon>Mortierellaceae</taxon>
        <taxon>Dissophora</taxon>
    </lineage>
</organism>
<evidence type="ECO:0000313" key="1">
    <source>
        <dbReference type="EMBL" id="KAG0310572.1"/>
    </source>
</evidence>
<dbReference type="NCBIfam" id="TIGR01993">
    <property type="entry name" value="Pyr-5-nucltdase"/>
    <property type="match status" value="1"/>
</dbReference>
<dbReference type="PANTHER" id="PTHR47438:SF1">
    <property type="entry name" value="PHOSPHATE METABOLISM PROTEIN 8-RELATED"/>
    <property type="match status" value="1"/>
</dbReference>
<evidence type="ECO:0000313" key="2">
    <source>
        <dbReference type="Proteomes" id="UP000738325"/>
    </source>
</evidence>
<dbReference type="GO" id="GO:0009166">
    <property type="term" value="P:nucleotide catabolic process"/>
    <property type="evidence" value="ECO:0007669"/>
    <property type="project" value="TreeGrafter"/>
</dbReference>
<dbReference type="InterPro" id="IPR023214">
    <property type="entry name" value="HAD_sf"/>
</dbReference>
<comment type="caution">
    <text evidence="1">The sequence shown here is derived from an EMBL/GenBank/DDBJ whole genome shotgun (WGS) entry which is preliminary data.</text>
</comment>
<dbReference type="Gene3D" id="1.10.150.450">
    <property type="match status" value="1"/>
</dbReference>
<dbReference type="InterPro" id="IPR010237">
    <property type="entry name" value="Pyr-5-nucltdase"/>
</dbReference>
<evidence type="ECO:0008006" key="3">
    <source>
        <dbReference type="Google" id="ProtNLM"/>
    </source>
</evidence>
<dbReference type="AlphaFoldDB" id="A0A9P6R2I5"/>
<reference evidence="1" key="1">
    <citation type="journal article" date="2020" name="Fungal Divers.">
        <title>Resolving the Mortierellaceae phylogeny through synthesis of multi-gene phylogenetics and phylogenomics.</title>
        <authorList>
            <person name="Vandepol N."/>
            <person name="Liber J."/>
            <person name="Desiro A."/>
            <person name="Na H."/>
            <person name="Kennedy M."/>
            <person name="Barry K."/>
            <person name="Grigoriev I.V."/>
            <person name="Miller A.N."/>
            <person name="O'Donnell K."/>
            <person name="Stajich J.E."/>
            <person name="Bonito G."/>
        </authorList>
    </citation>
    <scope>NUCLEOTIDE SEQUENCE</scope>
    <source>
        <strain evidence="1">REB-010B</strain>
    </source>
</reference>
<dbReference type="SUPFAM" id="SSF56784">
    <property type="entry name" value="HAD-like"/>
    <property type="match status" value="1"/>
</dbReference>
<dbReference type="NCBIfam" id="TIGR01509">
    <property type="entry name" value="HAD-SF-IA-v3"/>
    <property type="match status" value="1"/>
</dbReference>
<proteinExistence type="predicted"/>
<sequence>MKERIEQYFRDSGIPHDEVETLAYRYYVDYGLAIRGLVEKHPEIDVRDYNDKVDGALPLERVLRKDPALREMILSMNVGKKWLFTNAGESHAKRVISILGLDGVFQGMTFCDYTHPRFVCKPDQKAFEKAMREAGVQDPSLCYFVDDSLPNIERASAVGWTAVHVEESLPADAKTGSLRIRSVLDLPSVLPQFWARDS</sequence>
<dbReference type="Gene3D" id="3.40.50.1000">
    <property type="entry name" value="HAD superfamily/HAD-like"/>
    <property type="match status" value="1"/>
</dbReference>
<dbReference type="Pfam" id="PF00702">
    <property type="entry name" value="Hydrolase"/>
    <property type="match status" value="1"/>
</dbReference>
<accession>A0A9P6R2I5</accession>
<dbReference type="Proteomes" id="UP000738325">
    <property type="component" value="Unassembled WGS sequence"/>
</dbReference>
<protein>
    <recommendedName>
        <fullName evidence="3">Pyrimidine 5-nucleotidase</fullName>
    </recommendedName>
</protein>
<dbReference type="InterPro" id="IPR052791">
    <property type="entry name" value="SSM1_domain"/>
</dbReference>
<dbReference type="EMBL" id="JAAAIP010001044">
    <property type="protein sequence ID" value="KAG0310572.1"/>
    <property type="molecule type" value="Genomic_DNA"/>
</dbReference>
<dbReference type="InterPro" id="IPR036412">
    <property type="entry name" value="HAD-like_sf"/>
</dbReference>
<dbReference type="GO" id="GO:0006206">
    <property type="term" value="P:pyrimidine nucleobase metabolic process"/>
    <property type="evidence" value="ECO:0007669"/>
    <property type="project" value="TreeGrafter"/>
</dbReference>
<keyword evidence="2" id="KW-1185">Reference proteome</keyword>
<dbReference type="PANTHER" id="PTHR47438">
    <property type="entry name" value="PHOSPHATE METABOLISM PROTEIN 8-RELATED"/>
    <property type="match status" value="1"/>
</dbReference>
<dbReference type="GO" id="GO:0008252">
    <property type="term" value="F:nucleotidase activity"/>
    <property type="evidence" value="ECO:0007669"/>
    <property type="project" value="TreeGrafter"/>
</dbReference>
<dbReference type="InterPro" id="IPR006439">
    <property type="entry name" value="HAD-SF_hydro_IA"/>
</dbReference>
<dbReference type="OrthoDB" id="1065058at2759"/>
<name>A0A9P6R2I5_9FUNG</name>